<dbReference type="Gene3D" id="3.30.559.10">
    <property type="entry name" value="Chloramphenicol acetyltransferase-like domain"/>
    <property type="match status" value="1"/>
</dbReference>
<evidence type="ECO:0000259" key="1">
    <source>
        <dbReference type="Pfam" id="PF00668"/>
    </source>
</evidence>
<dbReference type="InterPro" id="IPR023213">
    <property type="entry name" value="CAT-like_dom_sf"/>
</dbReference>
<gene>
    <name evidence="2" type="ORF">ABDJ40_24655</name>
</gene>
<feature type="non-terminal residue" evidence="2">
    <location>
        <position position="480"/>
    </location>
</feature>
<accession>A0ABV0GLL7</accession>
<dbReference type="RefSeq" id="WP_347613765.1">
    <property type="nucleotide sequence ID" value="NZ_JBDPZC010000048.1"/>
</dbReference>
<protein>
    <submittedName>
        <fullName evidence="2">Condensation domain-containing protein</fullName>
    </submittedName>
</protein>
<dbReference type="Pfam" id="PF00668">
    <property type="entry name" value="Condensation"/>
    <property type="match status" value="1"/>
</dbReference>
<dbReference type="Proteomes" id="UP001462640">
    <property type="component" value="Unassembled WGS sequence"/>
</dbReference>
<dbReference type="CDD" id="cd19544">
    <property type="entry name" value="E-C_NRPS"/>
    <property type="match status" value="1"/>
</dbReference>
<feature type="domain" description="Condensation" evidence="1">
    <location>
        <begin position="34"/>
        <end position="475"/>
    </location>
</feature>
<evidence type="ECO:0000313" key="2">
    <source>
        <dbReference type="EMBL" id="MEO3715973.1"/>
    </source>
</evidence>
<feature type="non-terminal residue" evidence="2">
    <location>
        <position position="1"/>
    </location>
</feature>
<sequence length="480" mass="52430">GATAITPPMLTLVQLDQAAIDGIVAGVEGGAANVQDIYPLAPLQEGILFHHLMEKEGDPYLLPSLYSFASREALESFAQAIQQVMDRHDVLRTSIAWDGLPQPVQVVHRKVHLPLSFETLDPRDGDVAEQLEARYDPRHLRLDVGRAPLLRCHAAHDPANGRWLLRLLAHHLAIDHTTLELLAKEAQLIEQGWTDLLSSPAPFRNFVAQARLGVSQEEHEAFFRQMLGDIDEPTAPFGLLDVQGDGTGIDESSLLLSAPLSQALRGQARRLGLSVATLVHLAWALVLARCTGRQDVVFGTVLFGRMSAGQEADRVFGMFINTLPVRLSIDTRGIAEAAHQVHQLLAQLLRHEHAPLALAQRCSAVEAQVPLFTSLLNFRYTPQSEESVDEASAAAEGDALLLRAEERTNYPLTLAVDDLGEDFMLTAQVQASVGAERVCALMHTALQGMVQALQHAPQQAVRDVEVLPAAEREQVLALGR</sequence>
<name>A0ABV0GLL7_9BURK</name>
<comment type="caution">
    <text evidence="2">The sequence shown here is derived from an EMBL/GenBank/DDBJ whole genome shotgun (WGS) entry which is preliminary data.</text>
</comment>
<dbReference type="Gene3D" id="3.30.559.30">
    <property type="entry name" value="Nonribosomal peptide synthetase, condensation domain"/>
    <property type="match status" value="1"/>
</dbReference>
<reference evidence="2 3" key="1">
    <citation type="submission" date="2024-05" db="EMBL/GenBank/DDBJ databases">
        <title>Roseateles sp. 2.12 16S ribosomal RNA gene Genome sequencing and assembly.</title>
        <authorList>
            <person name="Woo H."/>
        </authorList>
    </citation>
    <scope>NUCLEOTIDE SEQUENCE [LARGE SCALE GENOMIC DNA]</scope>
    <source>
        <strain evidence="2 3">2.12</strain>
    </source>
</reference>
<keyword evidence="3" id="KW-1185">Reference proteome</keyword>
<dbReference type="InterPro" id="IPR001242">
    <property type="entry name" value="Condensation_dom"/>
</dbReference>
<evidence type="ECO:0000313" key="3">
    <source>
        <dbReference type="Proteomes" id="UP001462640"/>
    </source>
</evidence>
<organism evidence="2 3">
    <name type="scientific">Roseateles flavus</name>
    <dbReference type="NCBI Taxonomy" id="3149041"/>
    <lineage>
        <taxon>Bacteria</taxon>
        <taxon>Pseudomonadati</taxon>
        <taxon>Pseudomonadota</taxon>
        <taxon>Betaproteobacteria</taxon>
        <taxon>Burkholderiales</taxon>
        <taxon>Sphaerotilaceae</taxon>
        <taxon>Roseateles</taxon>
    </lineage>
</organism>
<proteinExistence type="predicted"/>
<dbReference type="SUPFAM" id="SSF52777">
    <property type="entry name" value="CoA-dependent acyltransferases"/>
    <property type="match status" value="2"/>
</dbReference>
<dbReference type="EMBL" id="JBDPZC010000048">
    <property type="protein sequence ID" value="MEO3715973.1"/>
    <property type="molecule type" value="Genomic_DNA"/>
</dbReference>
<dbReference type="PANTHER" id="PTHR45527:SF1">
    <property type="entry name" value="FATTY ACID SYNTHASE"/>
    <property type="match status" value="1"/>
</dbReference>
<dbReference type="PANTHER" id="PTHR45527">
    <property type="entry name" value="NONRIBOSOMAL PEPTIDE SYNTHETASE"/>
    <property type="match status" value="1"/>
</dbReference>